<dbReference type="STRING" id="29655.A0A0K9PCY2"/>
<dbReference type="PROSITE" id="PS50059">
    <property type="entry name" value="FKBP_PPIASE"/>
    <property type="match status" value="1"/>
</dbReference>
<evidence type="ECO:0000256" key="2">
    <source>
        <dbReference type="ARBA" id="ARBA00013194"/>
    </source>
</evidence>
<evidence type="ECO:0000256" key="6">
    <source>
        <dbReference type="SAM" id="Phobius"/>
    </source>
</evidence>
<dbReference type="FunFam" id="3.10.50.40:FF:000006">
    <property type="entry name" value="Peptidyl-prolyl cis-trans isomerase"/>
    <property type="match status" value="1"/>
</dbReference>
<gene>
    <name evidence="8" type="ORF">ZOSMA_288G00200</name>
</gene>
<evidence type="ECO:0000313" key="8">
    <source>
        <dbReference type="EMBL" id="KMZ66821.1"/>
    </source>
</evidence>
<dbReference type="SUPFAM" id="SSF54534">
    <property type="entry name" value="FKBP-like"/>
    <property type="match status" value="1"/>
</dbReference>
<dbReference type="Pfam" id="PF00254">
    <property type="entry name" value="FKBP_C"/>
    <property type="match status" value="1"/>
</dbReference>
<reference evidence="9" key="1">
    <citation type="journal article" date="2016" name="Nature">
        <title>The genome of the seagrass Zostera marina reveals angiosperm adaptation to the sea.</title>
        <authorList>
            <person name="Olsen J.L."/>
            <person name="Rouze P."/>
            <person name="Verhelst B."/>
            <person name="Lin Y.-C."/>
            <person name="Bayer T."/>
            <person name="Collen J."/>
            <person name="Dattolo E."/>
            <person name="De Paoli E."/>
            <person name="Dittami S."/>
            <person name="Maumus F."/>
            <person name="Michel G."/>
            <person name="Kersting A."/>
            <person name="Lauritano C."/>
            <person name="Lohaus R."/>
            <person name="Toepel M."/>
            <person name="Tonon T."/>
            <person name="Vanneste K."/>
            <person name="Amirebrahimi M."/>
            <person name="Brakel J."/>
            <person name="Bostroem C."/>
            <person name="Chovatia M."/>
            <person name="Grimwood J."/>
            <person name="Jenkins J.W."/>
            <person name="Jueterbock A."/>
            <person name="Mraz A."/>
            <person name="Stam W.T."/>
            <person name="Tice H."/>
            <person name="Bornberg-Bauer E."/>
            <person name="Green P.J."/>
            <person name="Pearson G.A."/>
            <person name="Procaccini G."/>
            <person name="Duarte C.M."/>
            <person name="Schmutz J."/>
            <person name="Reusch T.B.H."/>
            <person name="Van de Peer Y."/>
        </authorList>
    </citation>
    <scope>NUCLEOTIDE SEQUENCE [LARGE SCALE GENOMIC DNA]</scope>
    <source>
        <strain evidence="9">cv. Finnish</strain>
    </source>
</reference>
<dbReference type="OrthoDB" id="1902587at2759"/>
<name>A0A0K9PCY2_ZOSMR</name>
<keyword evidence="6" id="KW-1133">Transmembrane helix</keyword>
<dbReference type="InterPro" id="IPR044609">
    <property type="entry name" value="FKBP2/11"/>
</dbReference>
<dbReference type="EMBL" id="LFYR01000956">
    <property type="protein sequence ID" value="KMZ66821.1"/>
    <property type="molecule type" value="Genomic_DNA"/>
</dbReference>
<evidence type="ECO:0000256" key="4">
    <source>
        <dbReference type="ARBA" id="ARBA00023235"/>
    </source>
</evidence>
<dbReference type="AlphaFoldDB" id="A0A0K9PCY2"/>
<evidence type="ECO:0000259" key="7">
    <source>
        <dbReference type="PROSITE" id="PS50059"/>
    </source>
</evidence>
<protein>
    <recommendedName>
        <fullName evidence="2 5">peptidylprolyl isomerase</fullName>
        <ecNumber evidence="2 5">5.2.1.8</ecNumber>
    </recommendedName>
</protein>
<keyword evidence="6" id="KW-0812">Transmembrane</keyword>
<dbReference type="PANTHER" id="PTHR45779:SF6">
    <property type="entry name" value="PEPTIDYL-PROLYL CIS-TRANS ISOMERASE FKBP15-1"/>
    <property type="match status" value="1"/>
</dbReference>
<dbReference type="Proteomes" id="UP000036987">
    <property type="component" value="Unassembled WGS sequence"/>
</dbReference>
<dbReference type="PANTHER" id="PTHR45779">
    <property type="entry name" value="PEPTIDYLPROLYL ISOMERASE"/>
    <property type="match status" value="1"/>
</dbReference>
<feature type="transmembrane region" description="Helical" evidence="6">
    <location>
        <begin position="6"/>
        <end position="23"/>
    </location>
</feature>
<comment type="catalytic activity">
    <reaction evidence="1 5">
        <text>[protein]-peptidylproline (omega=180) = [protein]-peptidylproline (omega=0)</text>
        <dbReference type="Rhea" id="RHEA:16237"/>
        <dbReference type="Rhea" id="RHEA-COMP:10747"/>
        <dbReference type="Rhea" id="RHEA-COMP:10748"/>
        <dbReference type="ChEBI" id="CHEBI:83833"/>
        <dbReference type="ChEBI" id="CHEBI:83834"/>
        <dbReference type="EC" id="5.2.1.8"/>
    </reaction>
</comment>
<dbReference type="EC" id="5.2.1.8" evidence="2 5"/>
<keyword evidence="6" id="KW-0472">Membrane</keyword>
<accession>A0A0K9PCY2</accession>
<evidence type="ECO:0000256" key="1">
    <source>
        <dbReference type="ARBA" id="ARBA00000971"/>
    </source>
</evidence>
<dbReference type="Gene3D" id="3.10.50.40">
    <property type="match status" value="1"/>
</dbReference>
<dbReference type="InterPro" id="IPR001179">
    <property type="entry name" value="PPIase_FKBP_dom"/>
</dbReference>
<dbReference type="GO" id="GO:0005783">
    <property type="term" value="C:endoplasmic reticulum"/>
    <property type="evidence" value="ECO:0000318"/>
    <property type="project" value="GO_Central"/>
</dbReference>
<keyword evidence="9" id="KW-1185">Reference proteome</keyword>
<dbReference type="GO" id="GO:0003755">
    <property type="term" value="F:peptidyl-prolyl cis-trans isomerase activity"/>
    <property type="evidence" value="ECO:0000318"/>
    <property type="project" value="GO_Central"/>
</dbReference>
<dbReference type="InterPro" id="IPR046357">
    <property type="entry name" value="PPIase_dom_sf"/>
</dbReference>
<organism evidence="8 9">
    <name type="scientific">Zostera marina</name>
    <name type="common">Eelgrass</name>
    <dbReference type="NCBI Taxonomy" id="29655"/>
    <lineage>
        <taxon>Eukaryota</taxon>
        <taxon>Viridiplantae</taxon>
        <taxon>Streptophyta</taxon>
        <taxon>Embryophyta</taxon>
        <taxon>Tracheophyta</taxon>
        <taxon>Spermatophyta</taxon>
        <taxon>Magnoliopsida</taxon>
        <taxon>Liliopsida</taxon>
        <taxon>Zosteraceae</taxon>
        <taxon>Zostera</taxon>
    </lineage>
</organism>
<evidence type="ECO:0000256" key="5">
    <source>
        <dbReference type="PROSITE-ProRule" id="PRU00277"/>
    </source>
</evidence>
<evidence type="ECO:0000256" key="3">
    <source>
        <dbReference type="ARBA" id="ARBA00023110"/>
    </source>
</evidence>
<keyword evidence="3 5" id="KW-0697">Rotamase</keyword>
<feature type="domain" description="PPIase FKBP-type" evidence="7">
    <location>
        <begin position="51"/>
        <end position="139"/>
    </location>
</feature>
<sequence length="152" mass="17032">MAKLSFYAFFVIIAIDLFINVSAKKFKDVAELQIGVLYRPDDCSTNSARQGDIIKIFYKGMLTDGTVFDSSQEKNNPYEFELYSGIVINGWDQGILGMCVGEKRRIKIPPKLAYGDEGSPPKIPGGATLIFDTELYSIEPRIDEAFYHDADL</sequence>
<keyword evidence="4 5" id="KW-0413">Isomerase</keyword>
<proteinExistence type="predicted"/>
<evidence type="ECO:0000313" key="9">
    <source>
        <dbReference type="Proteomes" id="UP000036987"/>
    </source>
</evidence>
<comment type="caution">
    <text evidence="8">The sequence shown here is derived from an EMBL/GenBank/DDBJ whole genome shotgun (WGS) entry which is preliminary data.</text>
</comment>